<evidence type="ECO:0000313" key="4">
    <source>
        <dbReference type="EMBL" id="KAK3211949.1"/>
    </source>
</evidence>
<gene>
    <name evidence="4" type="ORF">Dsin_016655</name>
</gene>
<evidence type="ECO:0000256" key="1">
    <source>
        <dbReference type="PROSITE-ProRule" id="PRU00047"/>
    </source>
</evidence>
<feature type="domain" description="CCHC-type" evidence="3">
    <location>
        <begin position="210"/>
        <end position="223"/>
    </location>
</feature>
<feature type="compositionally biased region" description="Polar residues" evidence="2">
    <location>
        <begin position="548"/>
        <end position="560"/>
    </location>
</feature>
<dbReference type="InterPro" id="IPR025836">
    <property type="entry name" value="Zn_knuckle_CX2CX4HX4C"/>
</dbReference>
<evidence type="ECO:0000256" key="2">
    <source>
        <dbReference type="SAM" id="MobiDB-lite"/>
    </source>
</evidence>
<dbReference type="GO" id="GO:0008270">
    <property type="term" value="F:zinc ion binding"/>
    <property type="evidence" value="ECO:0007669"/>
    <property type="project" value="UniProtKB-KW"/>
</dbReference>
<evidence type="ECO:0000313" key="5">
    <source>
        <dbReference type="Proteomes" id="UP001281410"/>
    </source>
</evidence>
<feature type="region of interest" description="Disordered" evidence="2">
    <location>
        <begin position="434"/>
        <end position="467"/>
    </location>
</feature>
<dbReference type="GO" id="GO:0003676">
    <property type="term" value="F:nucleic acid binding"/>
    <property type="evidence" value="ECO:0007669"/>
    <property type="project" value="InterPro"/>
</dbReference>
<organism evidence="4 5">
    <name type="scientific">Dipteronia sinensis</name>
    <dbReference type="NCBI Taxonomy" id="43782"/>
    <lineage>
        <taxon>Eukaryota</taxon>
        <taxon>Viridiplantae</taxon>
        <taxon>Streptophyta</taxon>
        <taxon>Embryophyta</taxon>
        <taxon>Tracheophyta</taxon>
        <taxon>Spermatophyta</taxon>
        <taxon>Magnoliopsida</taxon>
        <taxon>eudicotyledons</taxon>
        <taxon>Gunneridae</taxon>
        <taxon>Pentapetalae</taxon>
        <taxon>rosids</taxon>
        <taxon>malvids</taxon>
        <taxon>Sapindales</taxon>
        <taxon>Sapindaceae</taxon>
        <taxon>Hippocastanoideae</taxon>
        <taxon>Acereae</taxon>
        <taxon>Dipteronia</taxon>
    </lineage>
</organism>
<comment type="caution">
    <text evidence="4">The sequence shown here is derived from an EMBL/GenBank/DDBJ whole genome shotgun (WGS) entry which is preliminary data.</text>
</comment>
<dbReference type="InterPro" id="IPR040256">
    <property type="entry name" value="At4g02000-like"/>
</dbReference>
<dbReference type="PROSITE" id="PS50158">
    <property type="entry name" value="ZF_CCHC"/>
    <property type="match status" value="1"/>
</dbReference>
<dbReference type="Proteomes" id="UP001281410">
    <property type="component" value="Unassembled WGS sequence"/>
</dbReference>
<dbReference type="PANTHER" id="PTHR31286:SF167">
    <property type="entry name" value="OS09G0268800 PROTEIN"/>
    <property type="match status" value="1"/>
</dbReference>
<dbReference type="Pfam" id="PF14392">
    <property type="entry name" value="zf-CCHC_4"/>
    <property type="match status" value="1"/>
</dbReference>
<evidence type="ECO:0000259" key="3">
    <source>
        <dbReference type="PROSITE" id="PS50158"/>
    </source>
</evidence>
<feature type="region of interest" description="Disordered" evidence="2">
    <location>
        <begin position="548"/>
        <end position="568"/>
    </location>
</feature>
<keyword evidence="1" id="KW-0479">Metal-binding</keyword>
<dbReference type="EMBL" id="JANJYJ010000005">
    <property type="protein sequence ID" value="KAK3211949.1"/>
    <property type="molecule type" value="Genomic_DNA"/>
</dbReference>
<keyword evidence="1" id="KW-0862">Zinc</keyword>
<dbReference type="Pfam" id="PF14111">
    <property type="entry name" value="DUF4283"/>
    <property type="match status" value="1"/>
</dbReference>
<keyword evidence="1" id="KW-0863">Zinc-finger</keyword>
<dbReference type="AlphaFoldDB" id="A0AAE0ADS7"/>
<name>A0AAE0ADS7_9ROSI</name>
<accession>A0AAE0ADS7</accession>
<sequence>MDPGGIARLCASLSLIEQEGPVRKLKENLRTAALKRMSTSLVGKILASKTVNRGACIRVIGRIWKVRHALEIESVTGNIFAFHFEDEVELQRILGGGPWSFDDALMVLERPAGRGTIDMMSFRHADFWVQIRQVPLICMTREIGCFLGGLIGVVVRVDGGDSGECVGKFMRIRVRIDITKPLRRCLRVDVLGDRAETVMLLRYERLPNHCFKCGRVGHITGECTVGDPIPVVNGMEKPTFGSWLRASSPFHKPFFQHSNGFHDMAWKHDSRPTVRVVQSLRKVCQSPVPEWDVSALGGDVGIEIKDLDSIVEVVAMMDFAPNPGILDLLKDSVCIGQENVSVDTQMAVGRGGPSPVISDRGLDGPITGDGDVAGCSYQPNQPLPDGKCYGPGPVLVELKEVSGFSNGNGISGGPDLVDLAQEEATQIHGSDLNVRTQTQAGSGLTLHPKPGKRSSSRYPGPHQCGGHQSIIDVPSGKLGRRENDLEQASYQKFQKSESSLSGQLLGTVVCGAANDYIDSLPVCVATNAGDGDFETAQDVTDLKVSSAAADNSTMEFSADQSLPVRRSQ</sequence>
<protein>
    <recommendedName>
        <fullName evidence="3">CCHC-type domain-containing protein</fullName>
    </recommendedName>
</protein>
<proteinExistence type="predicted"/>
<reference evidence="4" key="1">
    <citation type="journal article" date="2023" name="Plant J.">
        <title>Genome sequences and population genomics provide insights into the demographic history, inbreeding, and mutation load of two 'living fossil' tree species of Dipteronia.</title>
        <authorList>
            <person name="Feng Y."/>
            <person name="Comes H.P."/>
            <person name="Chen J."/>
            <person name="Zhu S."/>
            <person name="Lu R."/>
            <person name="Zhang X."/>
            <person name="Li P."/>
            <person name="Qiu J."/>
            <person name="Olsen K.M."/>
            <person name="Qiu Y."/>
        </authorList>
    </citation>
    <scope>NUCLEOTIDE SEQUENCE</scope>
    <source>
        <strain evidence="4">NBL</strain>
    </source>
</reference>
<dbReference type="InterPro" id="IPR025558">
    <property type="entry name" value="DUF4283"/>
</dbReference>
<dbReference type="PANTHER" id="PTHR31286">
    <property type="entry name" value="GLYCINE-RICH CELL WALL STRUCTURAL PROTEIN 1.8-LIKE"/>
    <property type="match status" value="1"/>
</dbReference>
<dbReference type="InterPro" id="IPR001878">
    <property type="entry name" value="Znf_CCHC"/>
</dbReference>
<keyword evidence="5" id="KW-1185">Reference proteome</keyword>